<sequence>MINIISAIGSIGTFIMALFYFISVTVQLYQMKMSFLPALGFNQILMTRDGEKLKLRNTSSYEKEDDQWGDDYLKLFNLGAGAAKQIKIEVYLDEEDVLQRKYVSILPSKESYLLPINKDVFKELDSTIENNGYESNLQIKIQYQHNVSRKVQTLYLQGKIDSFNRYDESSVYELQFIQPENQNTKE</sequence>
<reference evidence="2 3" key="1">
    <citation type="journal article" date="2017" name="PLoS ONE">
        <title>Development of a real-time PCR for detection of Staphylococcus pseudintermedius using a novel automated comparison of whole-genome sequences.</title>
        <authorList>
            <person name="Verstappen K.M."/>
            <person name="Huijbregts L."/>
            <person name="Spaninks M."/>
            <person name="Wagenaar J.A."/>
            <person name="Fluit A.C."/>
            <person name="Duim B."/>
        </authorList>
    </citation>
    <scope>NUCLEOTIDE SEQUENCE [LARGE SCALE GENOMIC DNA]</scope>
    <source>
        <strain evidence="2 3">215070706401-1</strain>
    </source>
</reference>
<dbReference type="AlphaFoldDB" id="A0A2A4H0N1"/>
<dbReference type="Proteomes" id="UP000218335">
    <property type="component" value="Unassembled WGS sequence"/>
</dbReference>
<dbReference type="RefSeq" id="WP_096591565.1">
    <property type="nucleotide sequence ID" value="NZ_MWRM01000008.1"/>
</dbReference>
<comment type="caution">
    <text evidence="2">The sequence shown here is derived from an EMBL/GenBank/DDBJ whole genome shotgun (WGS) entry which is preliminary data.</text>
</comment>
<evidence type="ECO:0000313" key="3">
    <source>
        <dbReference type="Proteomes" id="UP000218335"/>
    </source>
</evidence>
<evidence type="ECO:0000256" key="1">
    <source>
        <dbReference type="SAM" id="Phobius"/>
    </source>
</evidence>
<name>A0A2A4H0N1_9STAP</name>
<keyword evidence="1" id="KW-0812">Transmembrane</keyword>
<evidence type="ECO:0000313" key="2">
    <source>
        <dbReference type="EMBL" id="PCF56930.1"/>
    </source>
</evidence>
<accession>A0A2A4H0N1</accession>
<gene>
    <name evidence="2" type="ORF">B5C08_02520</name>
</gene>
<organism evidence="2 3">
    <name type="scientific">Staphylococcus delphini</name>
    <dbReference type="NCBI Taxonomy" id="53344"/>
    <lineage>
        <taxon>Bacteria</taxon>
        <taxon>Bacillati</taxon>
        <taxon>Bacillota</taxon>
        <taxon>Bacilli</taxon>
        <taxon>Bacillales</taxon>
        <taxon>Staphylococcaceae</taxon>
        <taxon>Staphylococcus</taxon>
        <taxon>Staphylococcus intermedius group</taxon>
    </lineage>
</organism>
<keyword evidence="1" id="KW-0472">Membrane</keyword>
<feature type="transmembrane region" description="Helical" evidence="1">
    <location>
        <begin position="6"/>
        <end position="29"/>
    </location>
</feature>
<dbReference type="EMBL" id="MWUU01000002">
    <property type="protein sequence ID" value="PCF56930.1"/>
    <property type="molecule type" value="Genomic_DNA"/>
</dbReference>
<keyword evidence="1" id="KW-1133">Transmembrane helix</keyword>
<protein>
    <submittedName>
        <fullName evidence="2">Uncharacterized protein</fullName>
    </submittedName>
</protein>
<proteinExistence type="predicted"/>